<feature type="compositionally biased region" description="Low complexity" evidence="1">
    <location>
        <begin position="46"/>
        <end position="55"/>
    </location>
</feature>
<feature type="region of interest" description="Disordered" evidence="1">
    <location>
        <begin position="1"/>
        <end position="55"/>
    </location>
</feature>
<organism evidence="2 3">
    <name type="scientific">Trichophyton violaceum</name>
    <dbReference type="NCBI Taxonomy" id="34388"/>
    <lineage>
        <taxon>Eukaryota</taxon>
        <taxon>Fungi</taxon>
        <taxon>Dikarya</taxon>
        <taxon>Ascomycota</taxon>
        <taxon>Pezizomycotina</taxon>
        <taxon>Eurotiomycetes</taxon>
        <taxon>Eurotiomycetidae</taxon>
        <taxon>Onygenales</taxon>
        <taxon>Arthrodermataceae</taxon>
        <taxon>Trichophyton</taxon>
    </lineage>
</organism>
<protein>
    <submittedName>
        <fullName evidence="2">Uncharacterized protein</fullName>
    </submittedName>
</protein>
<proteinExistence type="predicted"/>
<dbReference type="OrthoDB" id="5413829at2759"/>
<comment type="caution">
    <text evidence="2">The sequence shown here is derived from an EMBL/GenBank/DDBJ whole genome shotgun (WGS) entry which is preliminary data.</text>
</comment>
<feature type="region of interest" description="Disordered" evidence="1">
    <location>
        <begin position="136"/>
        <end position="162"/>
    </location>
</feature>
<reference evidence="2 3" key="1">
    <citation type="submission" date="2016-05" db="EMBL/GenBank/DDBJ databases">
        <title>Genome sequencing of Trichophyton violaceum CMCC(F)T3l isolated from hair.</title>
        <authorList>
            <person name="Zhan P."/>
            <person name="Tao Y."/>
            <person name="Liu W."/>
        </authorList>
    </citation>
    <scope>NUCLEOTIDE SEQUENCE [LARGE SCALE GENOMIC DNA]</scope>
    <source>
        <strain evidence="3">CMCC(F)T3l</strain>
    </source>
</reference>
<feature type="compositionally biased region" description="Basic and acidic residues" evidence="1">
    <location>
        <begin position="296"/>
        <end position="310"/>
    </location>
</feature>
<dbReference type="Proteomes" id="UP000243519">
    <property type="component" value="Unassembled WGS sequence"/>
</dbReference>
<dbReference type="AlphaFoldDB" id="A0A178FPJ0"/>
<dbReference type="EMBL" id="LHPN01000002">
    <property type="protein sequence ID" value="OAL73775.1"/>
    <property type="molecule type" value="Genomic_DNA"/>
</dbReference>
<evidence type="ECO:0000313" key="3">
    <source>
        <dbReference type="Proteomes" id="UP000243519"/>
    </source>
</evidence>
<evidence type="ECO:0000256" key="1">
    <source>
        <dbReference type="SAM" id="MobiDB-lite"/>
    </source>
</evidence>
<dbReference type="Gene3D" id="6.10.250.2790">
    <property type="match status" value="1"/>
</dbReference>
<feature type="region of interest" description="Disordered" evidence="1">
    <location>
        <begin position="296"/>
        <end position="338"/>
    </location>
</feature>
<keyword evidence="3" id="KW-1185">Reference proteome</keyword>
<accession>A0A178FPJ0</accession>
<gene>
    <name evidence="2" type="ORF">A7D00_1803</name>
</gene>
<sequence length="350" mass="38619">MAQRPGPQSEDVRKTSSSPAEPLLPEFSDPSFDPVDFLNDTLPPLSTSQSRSAGGSSIADVSALTQSLLSQLTAQNARLSNTLNQLTDEIIRSSGRLAYEVEVLRGETIGLSDTLTDTLQDDIRSFLPQGLPEPAVAARQEDVHQEENEENESGTKTQPEITQEDPEYISRLRTLMQVRTRLEEVIQVFGDAMEWPLPPSEVSITSSFISVSAPEAGPESRSLEEKGREVAKKFRSQVTGLLDSNSGGEAGLEAAARRVEELRLLAGVWKGTVEEKPRLKFVDSLAKIVEDRRKVLENQAREKEERENRKAGGTASKGRTSELPSREKSESTGSGLMRNLQRLRDEIYLE</sequence>
<name>A0A178FPJ0_TRIVO</name>
<evidence type="ECO:0000313" key="2">
    <source>
        <dbReference type="EMBL" id="OAL73775.1"/>
    </source>
</evidence>